<dbReference type="PANTHER" id="PTHR30349:SF64">
    <property type="entry name" value="PROPHAGE INTEGRASE INTD-RELATED"/>
    <property type="match status" value="1"/>
</dbReference>
<accession>A0ABW6NZ31</accession>
<gene>
    <name evidence="5" type="ORF">ACFYU5_08570</name>
</gene>
<dbReference type="Proteomes" id="UP001601442">
    <property type="component" value="Unassembled WGS sequence"/>
</dbReference>
<dbReference type="SUPFAM" id="SSF56349">
    <property type="entry name" value="DNA breaking-rejoining enzymes"/>
    <property type="match status" value="1"/>
</dbReference>
<feature type="domain" description="Tyr recombinase" evidence="4">
    <location>
        <begin position="219"/>
        <end position="406"/>
    </location>
</feature>
<dbReference type="InterPro" id="IPR011010">
    <property type="entry name" value="DNA_brk_join_enz"/>
</dbReference>
<sequence>MDIARLLHAQLKEEVLSSTSRKRRSPRRAFGRIRKLPSGRFQAAYLGPDLQLHKADHTFDTRARAEGWISAERQLIDLETWTPPAARGLEAAEQAPTTPVFGEYAKRVIATRVSRTGKPLARRTVDSYNYLLRDHLNPTFEHTPIDGITLAMVRDWYSEVSRIRPKGRKSKTPVSKDVPTTRARAYEVLRMVLNVAVEDGHIDTNPCRIKGATAVQPAHDATVLQPTEIAALANAMPPELAASVLLAAWCGLRPSETFELRRRNLNHDCSILTVAFAATYRNRKIVIDRPKAGSTGQVVIPNHLRGAVRLHLERHVAPASDSLLFPDPETGGSMREWFYRRIFNAACAKIGRPDFRPGEQRHTGGTVAAQAGGTLPEVMERLRHKTPHAAMRYQKIAAGRAQTLADNMSKLASQVDRGSGPQQS</sequence>
<dbReference type="InterPro" id="IPR010998">
    <property type="entry name" value="Integrase_recombinase_N"/>
</dbReference>
<dbReference type="InterPro" id="IPR050090">
    <property type="entry name" value="Tyrosine_recombinase_XerCD"/>
</dbReference>
<comment type="similarity">
    <text evidence="1">Belongs to the 'phage' integrase family.</text>
</comment>
<evidence type="ECO:0000313" key="5">
    <source>
        <dbReference type="EMBL" id="MFF0496442.1"/>
    </source>
</evidence>
<dbReference type="InterPro" id="IPR013762">
    <property type="entry name" value="Integrase-like_cat_sf"/>
</dbReference>
<dbReference type="PANTHER" id="PTHR30349">
    <property type="entry name" value="PHAGE INTEGRASE-RELATED"/>
    <property type="match status" value="1"/>
</dbReference>
<dbReference type="Pfam" id="PF00589">
    <property type="entry name" value="Phage_integrase"/>
    <property type="match status" value="1"/>
</dbReference>
<reference evidence="5 6" key="1">
    <citation type="submission" date="2024-10" db="EMBL/GenBank/DDBJ databases">
        <title>The Natural Products Discovery Center: Release of the First 8490 Sequenced Strains for Exploring Actinobacteria Biosynthetic Diversity.</title>
        <authorList>
            <person name="Kalkreuter E."/>
            <person name="Kautsar S.A."/>
            <person name="Yang D."/>
            <person name="Bader C.D."/>
            <person name="Teijaro C.N."/>
            <person name="Fluegel L."/>
            <person name="Davis C.M."/>
            <person name="Simpson J.R."/>
            <person name="Lauterbach L."/>
            <person name="Steele A.D."/>
            <person name="Gui C."/>
            <person name="Meng S."/>
            <person name="Li G."/>
            <person name="Viehrig K."/>
            <person name="Ye F."/>
            <person name="Su P."/>
            <person name="Kiefer A.F."/>
            <person name="Nichols A."/>
            <person name="Cepeda A.J."/>
            <person name="Yan W."/>
            <person name="Fan B."/>
            <person name="Jiang Y."/>
            <person name="Adhikari A."/>
            <person name="Zheng C.-J."/>
            <person name="Schuster L."/>
            <person name="Cowan T.M."/>
            <person name="Smanski M.J."/>
            <person name="Chevrette M.G."/>
            <person name="De Carvalho L.P.S."/>
            <person name="Shen B."/>
        </authorList>
    </citation>
    <scope>NUCLEOTIDE SEQUENCE [LARGE SCALE GENOMIC DNA]</scope>
    <source>
        <strain evidence="5 6">NPDC004119</strain>
    </source>
</reference>
<keyword evidence="3" id="KW-0233">DNA recombination</keyword>
<dbReference type="EMBL" id="JBIAMT010000002">
    <property type="protein sequence ID" value="MFF0496442.1"/>
    <property type="molecule type" value="Genomic_DNA"/>
</dbReference>
<keyword evidence="2" id="KW-0238">DNA-binding</keyword>
<dbReference type="RefSeq" id="WP_387391737.1">
    <property type="nucleotide sequence ID" value="NZ_JBIAMT010000002.1"/>
</dbReference>
<proteinExistence type="inferred from homology"/>
<dbReference type="Gene3D" id="1.10.150.130">
    <property type="match status" value="1"/>
</dbReference>
<evidence type="ECO:0000256" key="3">
    <source>
        <dbReference type="ARBA" id="ARBA00023172"/>
    </source>
</evidence>
<dbReference type="Pfam" id="PF26003">
    <property type="entry name" value="Integrase_N_phage"/>
    <property type="match status" value="1"/>
</dbReference>
<dbReference type="InterPro" id="IPR058717">
    <property type="entry name" value="Phage_L5_Integrase_N"/>
</dbReference>
<dbReference type="PROSITE" id="PS51898">
    <property type="entry name" value="TYR_RECOMBINASE"/>
    <property type="match status" value="1"/>
</dbReference>
<evidence type="ECO:0000313" key="6">
    <source>
        <dbReference type="Proteomes" id="UP001601442"/>
    </source>
</evidence>
<name>A0ABW6NZ31_9NOCA</name>
<evidence type="ECO:0000259" key="4">
    <source>
        <dbReference type="PROSITE" id="PS51898"/>
    </source>
</evidence>
<organism evidence="5 6">
    <name type="scientific">Nocardia aobensis</name>
    <dbReference type="NCBI Taxonomy" id="257277"/>
    <lineage>
        <taxon>Bacteria</taxon>
        <taxon>Bacillati</taxon>
        <taxon>Actinomycetota</taxon>
        <taxon>Actinomycetes</taxon>
        <taxon>Mycobacteriales</taxon>
        <taxon>Nocardiaceae</taxon>
        <taxon>Nocardia</taxon>
    </lineage>
</organism>
<protein>
    <submittedName>
        <fullName evidence="5">Tyrosine-type recombinase/integrase</fullName>
    </submittedName>
</protein>
<keyword evidence="6" id="KW-1185">Reference proteome</keyword>
<dbReference type="Gene3D" id="1.10.443.10">
    <property type="entry name" value="Intergrase catalytic core"/>
    <property type="match status" value="1"/>
</dbReference>
<comment type="caution">
    <text evidence="5">The sequence shown here is derived from an EMBL/GenBank/DDBJ whole genome shotgun (WGS) entry which is preliminary data.</text>
</comment>
<evidence type="ECO:0000256" key="2">
    <source>
        <dbReference type="ARBA" id="ARBA00023125"/>
    </source>
</evidence>
<dbReference type="InterPro" id="IPR002104">
    <property type="entry name" value="Integrase_catalytic"/>
</dbReference>
<evidence type="ECO:0000256" key="1">
    <source>
        <dbReference type="ARBA" id="ARBA00008857"/>
    </source>
</evidence>